<protein>
    <submittedName>
        <fullName evidence="2">Alpha/beta fold hydrolase</fullName>
    </submittedName>
</protein>
<dbReference type="SUPFAM" id="SSF53474">
    <property type="entry name" value="alpha/beta-Hydrolases"/>
    <property type="match status" value="1"/>
</dbReference>
<sequence length="209" mass="23240">MATKVFVHGSGHKADSWKPTISHMTDGKDIVCPNLSSVLEGKKASYENLYASFAAYCGRIEGPIHLCGLSLGGILALHYALDFPQKVKTLVLIGTPCKVPKLAFCFQNIIFRFLPESVFKPMAFDKKDTFALGNTMKNLDFSDRVKQLKCPVLILCGEKDRANRKSAYYLSQNIENARLQIMKNTGHVVNEESPEALAKILTDYYSLSV</sequence>
<evidence type="ECO:0000313" key="3">
    <source>
        <dbReference type="Proteomes" id="UP000886889"/>
    </source>
</evidence>
<organism evidence="2 3">
    <name type="scientific">Candidatus Merdiplasma excrementigallinarum</name>
    <dbReference type="NCBI Taxonomy" id="2840864"/>
    <lineage>
        <taxon>Bacteria</taxon>
        <taxon>Bacillati</taxon>
        <taxon>Bacillota</taxon>
        <taxon>Clostridia</taxon>
        <taxon>Lachnospirales</taxon>
        <taxon>Lachnospiraceae</taxon>
        <taxon>Lachnospiraceae incertae sedis</taxon>
        <taxon>Candidatus Merdiplasma</taxon>
    </lineage>
</organism>
<dbReference type="InterPro" id="IPR029058">
    <property type="entry name" value="AB_hydrolase_fold"/>
</dbReference>
<dbReference type="Pfam" id="PF12697">
    <property type="entry name" value="Abhydrolase_6"/>
    <property type="match status" value="1"/>
</dbReference>
<dbReference type="GO" id="GO:0016787">
    <property type="term" value="F:hydrolase activity"/>
    <property type="evidence" value="ECO:0007669"/>
    <property type="project" value="UniProtKB-KW"/>
</dbReference>
<keyword evidence="2" id="KW-0378">Hydrolase</keyword>
<reference evidence="2" key="2">
    <citation type="journal article" date="2021" name="PeerJ">
        <title>Extensive microbial diversity within the chicken gut microbiome revealed by metagenomics and culture.</title>
        <authorList>
            <person name="Gilroy R."/>
            <person name="Ravi A."/>
            <person name="Getino M."/>
            <person name="Pursley I."/>
            <person name="Horton D.L."/>
            <person name="Alikhan N.F."/>
            <person name="Baker D."/>
            <person name="Gharbi K."/>
            <person name="Hall N."/>
            <person name="Watson M."/>
            <person name="Adriaenssens E.M."/>
            <person name="Foster-Nyarko E."/>
            <person name="Jarju S."/>
            <person name="Secka A."/>
            <person name="Antonio M."/>
            <person name="Oren A."/>
            <person name="Chaudhuri R.R."/>
            <person name="La Ragione R."/>
            <person name="Hildebrand F."/>
            <person name="Pallen M.J."/>
        </authorList>
    </citation>
    <scope>NUCLEOTIDE SEQUENCE</scope>
    <source>
        <strain evidence="2">ChiBcec6-7307</strain>
    </source>
</reference>
<dbReference type="EMBL" id="DVOS01000070">
    <property type="protein sequence ID" value="HIV23964.1"/>
    <property type="molecule type" value="Genomic_DNA"/>
</dbReference>
<proteinExistence type="predicted"/>
<feature type="domain" description="AB hydrolase-1" evidence="1">
    <location>
        <begin position="5"/>
        <end position="199"/>
    </location>
</feature>
<evidence type="ECO:0000259" key="1">
    <source>
        <dbReference type="Pfam" id="PF12697"/>
    </source>
</evidence>
<dbReference type="InterPro" id="IPR000073">
    <property type="entry name" value="AB_hydrolase_1"/>
</dbReference>
<evidence type="ECO:0000313" key="2">
    <source>
        <dbReference type="EMBL" id="HIV23964.1"/>
    </source>
</evidence>
<accession>A0A9D1T8Q0</accession>
<dbReference type="PANTHER" id="PTHR43689">
    <property type="entry name" value="HYDROLASE"/>
    <property type="match status" value="1"/>
</dbReference>
<name>A0A9D1T8Q0_9FIRM</name>
<dbReference type="Gene3D" id="3.40.50.1820">
    <property type="entry name" value="alpha/beta hydrolase"/>
    <property type="match status" value="2"/>
</dbReference>
<dbReference type="PANTHER" id="PTHR43689:SF8">
    <property type="entry name" value="ALPHA_BETA-HYDROLASES SUPERFAMILY PROTEIN"/>
    <property type="match status" value="1"/>
</dbReference>
<gene>
    <name evidence="2" type="ORF">IAC80_08530</name>
</gene>
<dbReference type="AlphaFoldDB" id="A0A9D1T8Q0"/>
<dbReference type="Proteomes" id="UP000886889">
    <property type="component" value="Unassembled WGS sequence"/>
</dbReference>
<reference evidence="2" key="1">
    <citation type="submission" date="2020-10" db="EMBL/GenBank/DDBJ databases">
        <authorList>
            <person name="Gilroy R."/>
        </authorList>
    </citation>
    <scope>NUCLEOTIDE SEQUENCE</scope>
    <source>
        <strain evidence="2">ChiBcec6-7307</strain>
    </source>
</reference>
<comment type="caution">
    <text evidence="2">The sequence shown here is derived from an EMBL/GenBank/DDBJ whole genome shotgun (WGS) entry which is preliminary data.</text>
</comment>